<reference evidence="4" key="1">
    <citation type="submission" date="2022-01" db="UniProtKB">
        <authorList>
            <consortium name="EnsemblMetazoa"/>
        </authorList>
    </citation>
    <scope>IDENTIFICATION</scope>
</reference>
<feature type="repeat" description="ANK" evidence="3">
    <location>
        <begin position="1"/>
        <end position="31"/>
    </location>
</feature>
<dbReference type="AlphaFoldDB" id="A0A8I6SUA8"/>
<proteinExistence type="predicted"/>
<dbReference type="SMART" id="SM00248">
    <property type="entry name" value="ANK"/>
    <property type="match status" value="3"/>
</dbReference>
<dbReference type="EnsemblMetazoa" id="XM_024229922.1">
    <property type="protein sequence ID" value="XP_024085690.1"/>
    <property type="gene ID" value="LOC112128119"/>
</dbReference>
<dbReference type="Gene3D" id="1.25.40.20">
    <property type="entry name" value="Ankyrin repeat-containing domain"/>
    <property type="match status" value="1"/>
</dbReference>
<name>A0A8I6SUA8_CIMLE</name>
<dbReference type="InterPro" id="IPR002110">
    <property type="entry name" value="Ankyrin_rpt"/>
</dbReference>
<protein>
    <submittedName>
        <fullName evidence="4">Uncharacterized protein</fullName>
    </submittedName>
</protein>
<dbReference type="PROSITE" id="PS50088">
    <property type="entry name" value="ANK_REPEAT"/>
    <property type="match status" value="2"/>
</dbReference>
<dbReference type="RefSeq" id="XP_024085690.1">
    <property type="nucleotide sequence ID" value="XM_024229922.1"/>
</dbReference>
<evidence type="ECO:0000256" key="3">
    <source>
        <dbReference type="PROSITE-ProRule" id="PRU00023"/>
    </source>
</evidence>
<dbReference type="PANTHER" id="PTHR24198:SF194">
    <property type="entry name" value="INVERSIN-A"/>
    <property type="match status" value="1"/>
</dbReference>
<sequence length="99" mass="10864">MRPLLMAAWHGNRDAVELLINSGAKVTAVNKKQYGVIMCAARNNRVDVVEYLISKLDNFDLEDVDFEGNTSLHQASLGGHYQIVKKLLGLGANPNAVNK</sequence>
<keyword evidence="1" id="KW-0677">Repeat</keyword>
<dbReference type="Proteomes" id="UP000494040">
    <property type="component" value="Unassembled WGS sequence"/>
</dbReference>
<dbReference type="GeneID" id="112128119"/>
<dbReference type="InterPro" id="IPR036770">
    <property type="entry name" value="Ankyrin_rpt-contain_sf"/>
</dbReference>
<dbReference type="Pfam" id="PF12796">
    <property type="entry name" value="Ank_2"/>
    <property type="match status" value="1"/>
</dbReference>
<evidence type="ECO:0000256" key="2">
    <source>
        <dbReference type="ARBA" id="ARBA00023043"/>
    </source>
</evidence>
<keyword evidence="5" id="KW-1185">Reference proteome</keyword>
<dbReference type="PROSITE" id="PS50297">
    <property type="entry name" value="ANK_REP_REGION"/>
    <property type="match status" value="2"/>
</dbReference>
<dbReference type="SUPFAM" id="SSF48403">
    <property type="entry name" value="Ankyrin repeat"/>
    <property type="match status" value="1"/>
</dbReference>
<dbReference type="PANTHER" id="PTHR24198">
    <property type="entry name" value="ANKYRIN REPEAT AND PROTEIN KINASE DOMAIN-CONTAINING PROTEIN"/>
    <property type="match status" value="1"/>
</dbReference>
<accession>A0A8I6SUA8</accession>
<evidence type="ECO:0000256" key="1">
    <source>
        <dbReference type="ARBA" id="ARBA00022737"/>
    </source>
</evidence>
<organism evidence="4 5">
    <name type="scientific">Cimex lectularius</name>
    <name type="common">Bed bug</name>
    <name type="synonym">Acanthia lectularia</name>
    <dbReference type="NCBI Taxonomy" id="79782"/>
    <lineage>
        <taxon>Eukaryota</taxon>
        <taxon>Metazoa</taxon>
        <taxon>Ecdysozoa</taxon>
        <taxon>Arthropoda</taxon>
        <taxon>Hexapoda</taxon>
        <taxon>Insecta</taxon>
        <taxon>Pterygota</taxon>
        <taxon>Neoptera</taxon>
        <taxon>Paraneoptera</taxon>
        <taxon>Hemiptera</taxon>
        <taxon>Heteroptera</taxon>
        <taxon>Panheteroptera</taxon>
        <taxon>Cimicomorpha</taxon>
        <taxon>Cimicidae</taxon>
        <taxon>Cimex</taxon>
    </lineage>
</organism>
<evidence type="ECO:0000313" key="5">
    <source>
        <dbReference type="Proteomes" id="UP000494040"/>
    </source>
</evidence>
<dbReference type="OrthoDB" id="6626579at2759"/>
<dbReference type="KEGG" id="clec:112128119"/>
<evidence type="ECO:0000313" key="4">
    <source>
        <dbReference type="EnsemblMetazoa" id="XP_024085690.1"/>
    </source>
</evidence>
<keyword evidence="2 3" id="KW-0040">ANK repeat</keyword>
<feature type="repeat" description="ANK" evidence="3">
    <location>
        <begin position="67"/>
        <end position="99"/>
    </location>
</feature>